<gene>
    <name evidence="8" type="ORF">ACFQU8_03590</name>
</gene>
<feature type="transmembrane region" description="Helical" evidence="6">
    <location>
        <begin position="20"/>
        <end position="38"/>
    </location>
</feature>
<comment type="subcellular location">
    <subcellularLocation>
        <location evidence="1">Membrane</location>
        <topology evidence="1">Multi-pass membrane protein</topology>
    </subcellularLocation>
</comment>
<evidence type="ECO:0000256" key="2">
    <source>
        <dbReference type="ARBA" id="ARBA00022692"/>
    </source>
</evidence>
<feature type="transmembrane region" description="Helical" evidence="6">
    <location>
        <begin position="618"/>
        <end position="640"/>
    </location>
</feature>
<dbReference type="NCBIfam" id="TIGR03062">
    <property type="entry name" value="pip_yhgE_Cterm"/>
    <property type="match status" value="1"/>
</dbReference>
<keyword evidence="9" id="KW-1185">Reference proteome</keyword>
<keyword evidence="3 6" id="KW-1133">Transmembrane helix</keyword>
<dbReference type="EMBL" id="JBHTGR010000005">
    <property type="protein sequence ID" value="MFC7746324.1"/>
    <property type="molecule type" value="Genomic_DNA"/>
</dbReference>
<organism evidence="8 9">
    <name type="scientific">Lentibacillus kimchii</name>
    <dbReference type="NCBI Taxonomy" id="1542911"/>
    <lineage>
        <taxon>Bacteria</taxon>
        <taxon>Bacillati</taxon>
        <taxon>Bacillota</taxon>
        <taxon>Bacilli</taxon>
        <taxon>Bacillales</taxon>
        <taxon>Bacillaceae</taxon>
        <taxon>Lentibacillus</taxon>
    </lineage>
</organism>
<proteinExistence type="predicted"/>
<comment type="caution">
    <text evidence="8">The sequence shown here is derived from an EMBL/GenBank/DDBJ whole genome shotgun (WGS) entry which is preliminary data.</text>
</comment>
<evidence type="ECO:0000256" key="6">
    <source>
        <dbReference type="SAM" id="Phobius"/>
    </source>
</evidence>
<evidence type="ECO:0000259" key="7">
    <source>
        <dbReference type="Pfam" id="PF12698"/>
    </source>
</evidence>
<feature type="domain" description="ABC-2 type transporter transmembrane" evidence="7">
    <location>
        <begin position="29"/>
        <end position="159"/>
    </location>
</feature>
<dbReference type="InterPro" id="IPR013525">
    <property type="entry name" value="ABC2_TM"/>
</dbReference>
<protein>
    <submittedName>
        <fullName evidence="8">YhgE/Pip family protein</fullName>
    </submittedName>
</protein>
<evidence type="ECO:0000313" key="8">
    <source>
        <dbReference type="EMBL" id="MFC7746324.1"/>
    </source>
</evidence>
<keyword evidence="4 6" id="KW-0472">Membrane</keyword>
<dbReference type="NCBIfam" id="TIGR03061">
    <property type="entry name" value="pip_yhgE_Nterm"/>
    <property type="match status" value="1"/>
</dbReference>
<evidence type="ECO:0000256" key="1">
    <source>
        <dbReference type="ARBA" id="ARBA00004141"/>
    </source>
</evidence>
<evidence type="ECO:0000256" key="3">
    <source>
        <dbReference type="ARBA" id="ARBA00022989"/>
    </source>
</evidence>
<name>A0ABW2URD2_9BACI</name>
<dbReference type="PANTHER" id="PTHR43077">
    <property type="entry name" value="TRANSPORT PERMEASE YVFS-RELATED"/>
    <property type="match status" value="1"/>
</dbReference>
<reference evidence="9" key="1">
    <citation type="journal article" date="2019" name="Int. J. Syst. Evol. Microbiol.">
        <title>The Global Catalogue of Microorganisms (GCM) 10K type strain sequencing project: providing services to taxonomists for standard genome sequencing and annotation.</title>
        <authorList>
            <consortium name="The Broad Institute Genomics Platform"/>
            <consortium name="The Broad Institute Genome Sequencing Center for Infectious Disease"/>
            <person name="Wu L."/>
            <person name="Ma J."/>
        </authorList>
    </citation>
    <scope>NUCLEOTIDE SEQUENCE [LARGE SCALE GENOMIC DNA]</scope>
    <source>
        <strain evidence="9">JCM 30234</strain>
    </source>
</reference>
<feature type="region of interest" description="Disordered" evidence="5">
    <location>
        <begin position="322"/>
        <end position="364"/>
    </location>
</feature>
<dbReference type="Proteomes" id="UP001596620">
    <property type="component" value="Unassembled WGS sequence"/>
</dbReference>
<dbReference type="RefSeq" id="WP_382357806.1">
    <property type="nucleotide sequence ID" value="NZ_JBHTGR010000005.1"/>
</dbReference>
<feature type="transmembrane region" description="Helical" evidence="6">
    <location>
        <begin position="652"/>
        <end position="678"/>
    </location>
</feature>
<dbReference type="InterPro" id="IPR051328">
    <property type="entry name" value="T7SS_ABC-Transporter"/>
</dbReference>
<dbReference type="Gene3D" id="3.40.1710.10">
    <property type="entry name" value="abc type-2 transporter like domain"/>
    <property type="match status" value="1"/>
</dbReference>
<dbReference type="InterPro" id="IPR017500">
    <property type="entry name" value="Phage_infect_YhgE_N"/>
</dbReference>
<dbReference type="Pfam" id="PF12698">
    <property type="entry name" value="ABC2_membrane_3"/>
    <property type="match status" value="2"/>
</dbReference>
<evidence type="ECO:0000313" key="9">
    <source>
        <dbReference type="Proteomes" id="UP001596620"/>
    </source>
</evidence>
<evidence type="ECO:0000256" key="5">
    <source>
        <dbReference type="SAM" id="MobiDB-lite"/>
    </source>
</evidence>
<feature type="transmembrane region" description="Helical" evidence="6">
    <location>
        <begin position="552"/>
        <end position="571"/>
    </location>
</feature>
<accession>A0ABW2URD2</accession>
<evidence type="ECO:0000256" key="4">
    <source>
        <dbReference type="ARBA" id="ARBA00023136"/>
    </source>
</evidence>
<dbReference type="PANTHER" id="PTHR43077:SF10">
    <property type="entry name" value="TRANSPORT PERMEASE PROTEIN"/>
    <property type="match status" value="1"/>
</dbReference>
<dbReference type="InterPro" id="IPR017501">
    <property type="entry name" value="Phage_infect_YhgE_C"/>
</dbReference>
<feature type="transmembrane region" description="Helical" evidence="6">
    <location>
        <begin position="592"/>
        <end position="612"/>
    </location>
</feature>
<keyword evidence="2 6" id="KW-0812">Transmembrane</keyword>
<feature type="transmembrane region" description="Helical" evidence="6">
    <location>
        <begin position="698"/>
        <end position="724"/>
    </location>
</feature>
<feature type="compositionally biased region" description="Acidic residues" evidence="5">
    <location>
        <begin position="331"/>
        <end position="349"/>
    </location>
</feature>
<feature type="domain" description="ABC-2 type transporter transmembrane" evidence="7">
    <location>
        <begin position="521"/>
        <end position="722"/>
    </location>
</feature>
<sequence>MKNSWKIYSKDMNNIVKNWVAAMIIGGLIILPSLYAWLNIYMSWDPYGNTDQIPIGVVNEDTGAEVQDETIDVGDELVDTLKDNDKMDWQFTDREKAMDKLEHSDYFAVILIPENFSEKLSTVMDDKPEKGNIEYYVNEKSNAIAPKITDKGASSIIDQMTGRFISTVNGVIFDMFDEIGLELHDQLPDIETFEDYIFKMEEDLPEIHDLVSNGYDDTKEAQSLINQAEGKIPQAEKTTENGLQTVHETSSLLSKAQNQLDDMAPKIKKDLQKAENTAGDINDVVKNAQNQDIDFSKGRELQEDVDNLLDNATNRLDNVEQSLKDLRDMDIPEPDTDPSQEESAEEDSSGNDKENTDFEKRRDQLIDDGLARVDTLRGALKEAQQNGENITSFVKDKRKEVDKILSNIADVSGNAENRIGDFLREYKETIEPEVKEKIGQAQGTLGNADNILTDIQSTIPEVKNVLNKTENHIDEGQDYLTTILNKYPVIHDKVNKVADNIRDVQDDTDINQIIDLLRNDSEAEKNFFEEPIKLNENEVFPVQNFGAGMTPFYTVLAFWVGGLLLISLLATDVNDRENLTGREQYFGKLFSFMTFGLLQSLIVTLGDLYILGVEMAHPVWFVLFGLFISMVFVTIVYTLVSLFGDVGKAMVIVLLVLQLSGAGGTYPMALVPEFFHVIHPYLPFTYAIDLMREAVGGIIWQTVFTDAAVLAAIGIGVLILGTLFKNVLNKHTDRLMKKSREAGLFH</sequence>
<feature type="compositionally biased region" description="Basic and acidic residues" evidence="5">
    <location>
        <begin position="350"/>
        <end position="364"/>
    </location>
</feature>